<dbReference type="Pfam" id="PF14595">
    <property type="entry name" value="Thioredoxin_9"/>
    <property type="match status" value="1"/>
</dbReference>
<dbReference type="CDD" id="cd02947">
    <property type="entry name" value="TRX_family"/>
    <property type="match status" value="1"/>
</dbReference>
<sequence>MKILKIGAVWCSGCLVMRPRWQKIEKQIPGLDTEYFEYDERKDIAEKYNIENTKLPVFIFIDKEGKELERVTGEVAEKTLIDLINKYRNL</sequence>
<comment type="caution">
    <text evidence="1">The sequence shown here is derived from an EMBL/GenBank/DDBJ whole genome shotgun (WGS) entry which is preliminary data.</text>
</comment>
<gene>
    <name evidence="1" type="ORF">GYA27_01095</name>
</gene>
<evidence type="ECO:0000313" key="1">
    <source>
        <dbReference type="EMBL" id="NMB69787.1"/>
    </source>
</evidence>
<protein>
    <submittedName>
        <fullName evidence="1">Thioredoxin family protein</fullName>
    </submittedName>
</protein>
<name>A0A7X9HGP8_UNCKA</name>
<proteinExistence type="predicted"/>
<dbReference type="Gene3D" id="3.40.30.10">
    <property type="entry name" value="Glutaredoxin"/>
    <property type="match status" value="1"/>
</dbReference>
<accession>A0A7X9HGP8</accession>
<dbReference type="InterPro" id="IPR036249">
    <property type="entry name" value="Thioredoxin-like_sf"/>
</dbReference>
<dbReference type="EMBL" id="JAAZNL010000012">
    <property type="protein sequence ID" value="NMB69787.1"/>
    <property type="molecule type" value="Genomic_DNA"/>
</dbReference>
<evidence type="ECO:0000313" key="2">
    <source>
        <dbReference type="Proteomes" id="UP000526033"/>
    </source>
</evidence>
<dbReference type="Proteomes" id="UP000526033">
    <property type="component" value="Unassembled WGS sequence"/>
</dbReference>
<dbReference type="SUPFAM" id="SSF52833">
    <property type="entry name" value="Thioredoxin-like"/>
    <property type="match status" value="1"/>
</dbReference>
<dbReference type="AlphaFoldDB" id="A0A7X9HGP8"/>
<organism evidence="1 2">
    <name type="scientific">candidate division WWE3 bacterium</name>
    <dbReference type="NCBI Taxonomy" id="2053526"/>
    <lineage>
        <taxon>Bacteria</taxon>
        <taxon>Katanobacteria</taxon>
    </lineage>
</organism>
<reference evidence="1 2" key="1">
    <citation type="journal article" date="2020" name="Biotechnol. Biofuels">
        <title>New insights from the biogas microbiome by comprehensive genome-resolved metagenomics of nearly 1600 species originating from multiple anaerobic digesters.</title>
        <authorList>
            <person name="Campanaro S."/>
            <person name="Treu L."/>
            <person name="Rodriguez-R L.M."/>
            <person name="Kovalovszki A."/>
            <person name="Ziels R.M."/>
            <person name="Maus I."/>
            <person name="Zhu X."/>
            <person name="Kougias P.G."/>
            <person name="Basile A."/>
            <person name="Luo G."/>
            <person name="Schluter A."/>
            <person name="Konstantinidis K.T."/>
            <person name="Angelidaki I."/>
        </authorList>
    </citation>
    <scope>NUCLEOTIDE SEQUENCE [LARGE SCALE GENOMIC DNA]</scope>
    <source>
        <strain evidence="1">AS27yjCOA_165</strain>
    </source>
</reference>